<dbReference type="PANTHER" id="PTHR43072:SF8">
    <property type="entry name" value="ACYLTRANSFERASE FABY-RELATED"/>
    <property type="match status" value="1"/>
</dbReference>
<dbReference type="InterPro" id="IPR016181">
    <property type="entry name" value="Acyl_CoA_acyltransferase"/>
</dbReference>
<dbReference type="CDD" id="cd04301">
    <property type="entry name" value="NAT_SF"/>
    <property type="match status" value="1"/>
</dbReference>
<evidence type="ECO:0000313" key="3">
    <source>
        <dbReference type="Proteomes" id="UP001254257"/>
    </source>
</evidence>
<dbReference type="GO" id="GO:0016746">
    <property type="term" value="F:acyltransferase activity"/>
    <property type="evidence" value="ECO:0007669"/>
    <property type="project" value="UniProtKB-KW"/>
</dbReference>
<organism evidence="2 3">
    <name type="scientific">Bosea rubneri</name>
    <dbReference type="NCBI Taxonomy" id="3075434"/>
    <lineage>
        <taxon>Bacteria</taxon>
        <taxon>Pseudomonadati</taxon>
        <taxon>Pseudomonadota</taxon>
        <taxon>Alphaproteobacteria</taxon>
        <taxon>Hyphomicrobiales</taxon>
        <taxon>Boseaceae</taxon>
        <taxon>Bosea</taxon>
    </lineage>
</organism>
<dbReference type="PROSITE" id="PS51186">
    <property type="entry name" value="GNAT"/>
    <property type="match status" value="1"/>
</dbReference>
<evidence type="ECO:0000313" key="2">
    <source>
        <dbReference type="EMBL" id="MDU0342425.1"/>
    </source>
</evidence>
<comment type="caution">
    <text evidence="2">The sequence shown here is derived from an EMBL/GenBank/DDBJ whole genome shotgun (WGS) entry which is preliminary data.</text>
</comment>
<dbReference type="SUPFAM" id="SSF55729">
    <property type="entry name" value="Acyl-CoA N-acyltransferases (Nat)"/>
    <property type="match status" value="1"/>
</dbReference>
<dbReference type="EC" id="2.3.1.-" evidence="2"/>
<name>A0ABU3SCA6_9HYPH</name>
<dbReference type="Proteomes" id="UP001254257">
    <property type="component" value="Unassembled WGS sequence"/>
</dbReference>
<keyword evidence="2" id="KW-0012">Acyltransferase</keyword>
<protein>
    <submittedName>
        <fullName evidence="2">GNAT family N-acetyltransferase</fullName>
        <ecNumber evidence="2">2.3.1.-</ecNumber>
    </submittedName>
</protein>
<keyword evidence="3" id="KW-1185">Reference proteome</keyword>
<evidence type="ECO:0000259" key="1">
    <source>
        <dbReference type="PROSITE" id="PS51186"/>
    </source>
</evidence>
<dbReference type="InterPro" id="IPR000182">
    <property type="entry name" value="GNAT_dom"/>
</dbReference>
<proteinExistence type="predicted"/>
<accession>A0ABU3SCA6</accession>
<reference evidence="2 3" key="1">
    <citation type="submission" date="2023-09" db="EMBL/GenBank/DDBJ databases">
        <title>Whole genome shotgun sequencing (WGS) of Bosea sp. ZW T0_25, isolated from stored onions (Allium cepa).</title>
        <authorList>
            <person name="Stoll D.A."/>
            <person name="Huch M."/>
        </authorList>
    </citation>
    <scope>NUCLEOTIDE SEQUENCE [LARGE SCALE GENOMIC DNA]</scope>
    <source>
        <strain evidence="2 3">ZW T0_25</strain>
    </source>
</reference>
<keyword evidence="2" id="KW-0808">Transferase</keyword>
<dbReference type="EMBL" id="JAWDID010000040">
    <property type="protein sequence ID" value="MDU0342425.1"/>
    <property type="molecule type" value="Genomic_DNA"/>
</dbReference>
<sequence length="188" mass="20166">MTISEFAGHTAPPILVRDAQEADMAAIQAIYTHHVLYGLASFEETPPSVEEMLARRQAVLGLGLPYLAAEQGGRIVGYSYATSYRPRPAYRHTIEDSVYVADGFGGRGIGSALLGALIARCETGPWRQMLANVGDSANAGSIGLHRRFGFEPVGTLRSTGFKFGRWVDTVLMQRSLGPGDRTLPGGIA</sequence>
<gene>
    <name evidence="2" type="ORF">RKE40_21215</name>
</gene>
<feature type="domain" description="N-acetyltransferase" evidence="1">
    <location>
        <begin position="14"/>
        <end position="177"/>
    </location>
</feature>
<dbReference type="Gene3D" id="3.40.630.30">
    <property type="match status" value="1"/>
</dbReference>
<dbReference type="PANTHER" id="PTHR43072">
    <property type="entry name" value="N-ACETYLTRANSFERASE"/>
    <property type="match status" value="1"/>
</dbReference>
<dbReference type="Pfam" id="PF13420">
    <property type="entry name" value="Acetyltransf_4"/>
    <property type="match status" value="1"/>
</dbReference>